<dbReference type="STRING" id="133385.A0A2T9YLU9"/>
<dbReference type="OrthoDB" id="15001at2759"/>
<keyword evidence="2" id="KW-1185">Reference proteome</keyword>
<protein>
    <recommendedName>
        <fullName evidence="3">Proteasome maturation factor UMP1</fullName>
    </recommendedName>
</protein>
<gene>
    <name evidence="1" type="ORF">BB561_003346</name>
</gene>
<evidence type="ECO:0000313" key="1">
    <source>
        <dbReference type="EMBL" id="PVU93315.1"/>
    </source>
</evidence>
<dbReference type="Proteomes" id="UP000245383">
    <property type="component" value="Unassembled WGS sequence"/>
</dbReference>
<proteinExistence type="predicted"/>
<sequence>MSESNALNDYGVHDTMRYGPRRLEHELSNTSEFETHLKNLRVSELEKRLALERTAFGSHMALRTLMDLHSVSRPPRPEFMAPVSNIHLDILSRNDETITHHNVFKGITEKELPDAHSSIINNRRL</sequence>
<name>A0A2T9YLU9_9FUNG</name>
<accession>A0A2T9YLU9</accession>
<comment type="caution">
    <text evidence="1">The sequence shown here is derived from an EMBL/GenBank/DDBJ whole genome shotgun (WGS) entry which is preliminary data.</text>
</comment>
<dbReference type="Pfam" id="PF05348">
    <property type="entry name" value="UMP1"/>
    <property type="match status" value="1"/>
</dbReference>
<dbReference type="EMBL" id="MBFR01000132">
    <property type="protein sequence ID" value="PVU93315.1"/>
    <property type="molecule type" value="Genomic_DNA"/>
</dbReference>
<dbReference type="AlphaFoldDB" id="A0A2T9YLU9"/>
<reference evidence="1 2" key="1">
    <citation type="journal article" date="2018" name="MBio">
        <title>Comparative Genomics Reveals the Core Gene Toolbox for the Fungus-Insect Symbiosis.</title>
        <authorList>
            <person name="Wang Y."/>
            <person name="Stata M."/>
            <person name="Wang W."/>
            <person name="Stajich J.E."/>
            <person name="White M.M."/>
            <person name="Moncalvo J.M."/>
        </authorList>
    </citation>
    <scope>NUCLEOTIDE SEQUENCE [LARGE SCALE GENOMIC DNA]</scope>
    <source>
        <strain evidence="1 2">SWE-8-4</strain>
    </source>
</reference>
<evidence type="ECO:0008006" key="3">
    <source>
        <dbReference type="Google" id="ProtNLM"/>
    </source>
</evidence>
<organism evidence="1 2">
    <name type="scientific">Smittium simulii</name>
    <dbReference type="NCBI Taxonomy" id="133385"/>
    <lineage>
        <taxon>Eukaryota</taxon>
        <taxon>Fungi</taxon>
        <taxon>Fungi incertae sedis</taxon>
        <taxon>Zoopagomycota</taxon>
        <taxon>Kickxellomycotina</taxon>
        <taxon>Harpellomycetes</taxon>
        <taxon>Harpellales</taxon>
        <taxon>Legeriomycetaceae</taxon>
        <taxon>Smittium</taxon>
    </lineage>
</organism>
<evidence type="ECO:0000313" key="2">
    <source>
        <dbReference type="Proteomes" id="UP000245383"/>
    </source>
</evidence>